<name>A0A815RGC9_9BILA</name>
<comment type="caution">
    <text evidence="3">The sequence shown here is derived from an EMBL/GenBank/DDBJ whole genome shotgun (WGS) entry which is preliminary data.</text>
</comment>
<feature type="domain" description="Potassium channel" evidence="2">
    <location>
        <begin position="219"/>
        <end position="307"/>
    </location>
</feature>
<dbReference type="EMBL" id="CAJNOE010002282">
    <property type="protein sequence ID" value="CAF1476439.1"/>
    <property type="molecule type" value="Genomic_DNA"/>
</dbReference>
<dbReference type="GO" id="GO:0016020">
    <property type="term" value="C:membrane"/>
    <property type="evidence" value="ECO:0007669"/>
    <property type="project" value="InterPro"/>
</dbReference>
<evidence type="ECO:0000256" key="1">
    <source>
        <dbReference type="SAM" id="Phobius"/>
    </source>
</evidence>
<keyword evidence="1" id="KW-0472">Membrane</keyword>
<feature type="transmembrane region" description="Helical" evidence="1">
    <location>
        <begin position="46"/>
        <end position="63"/>
    </location>
</feature>
<dbReference type="Pfam" id="PF03530">
    <property type="entry name" value="SK_channel"/>
    <property type="match status" value="1"/>
</dbReference>
<evidence type="ECO:0000259" key="2">
    <source>
        <dbReference type="Pfam" id="PF07885"/>
    </source>
</evidence>
<feature type="transmembrane region" description="Helical" evidence="1">
    <location>
        <begin position="213"/>
        <end position="233"/>
    </location>
</feature>
<dbReference type="PANTHER" id="PTHR10153">
    <property type="entry name" value="SMALL CONDUCTANCE CALCIUM-ACTIVATED POTASSIUM CHANNEL"/>
    <property type="match status" value="1"/>
</dbReference>
<proteinExistence type="predicted"/>
<dbReference type="Proteomes" id="UP000663860">
    <property type="component" value="Unassembled WGS sequence"/>
</dbReference>
<protein>
    <recommendedName>
        <fullName evidence="2">Potassium channel domain-containing protein</fullName>
    </recommendedName>
</protein>
<dbReference type="InterPro" id="IPR015449">
    <property type="entry name" value="K_chnl_Ca-activ_SK"/>
</dbReference>
<feature type="transmembrane region" description="Helical" evidence="1">
    <location>
        <begin position="151"/>
        <end position="170"/>
    </location>
</feature>
<gene>
    <name evidence="3" type="ORF">IZO911_LOCUS43747</name>
</gene>
<organism evidence="3 4">
    <name type="scientific">Adineta steineri</name>
    <dbReference type="NCBI Taxonomy" id="433720"/>
    <lineage>
        <taxon>Eukaryota</taxon>
        <taxon>Metazoa</taxon>
        <taxon>Spiralia</taxon>
        <taxon>Gnathifera</taxon>
        <taxon>Rotifera</taxon>
        <taxon>Eurotatoria</taxon>
        <taxon>Bdelloidea</taxon>
        <taxon>Adinetida</taxon>
        <taxon>Adinetidae</taxon>
        <taxon>Adineta</taxon>
    </lineage>
</organism>
<dbReference type="GO" id="GO:0016286">
    <property type="term" value="F:small conductance calcium-activated potassium channel activity"/>
    <property type="evidence" value="ECO:0007669"/>
    <property type="project" value="InterPro"/>
</dbReference>
<feature type="transmembrane region" description="Helical" evidence="1">
    <location>
        <begin position="284"/>
        <end position="305"/>
    </location>
</feature>
<evidence type="ECO:0000313" key="3">
    <source>
        <dbReference type="EMBL" id="CAF1476439.1"/>
    </source>
</evidence>
<feature type="transmembrane region" description="Helical" evidence="1">
    <location>
        <begin position="119"/>
        <end position="139"/>
    </location>
</feature>
<evidence type="ECO:0000313" key="4">
    <source>
        <dbReference type="Proteomes" id="UP000663860"/>
    </source>
</evidence>
<reference evidence="3" key="1">
    <citation type="submission" date="2021-02" db="EMBL/GenBank/DDBJ databases">
        <authorList>
            <person name="Nowell W R."/>
        </authorList>
    </citation>
    <scope>NUCLEOTIDE SEQUENCE</scope>
</reference>
<dbReference type="AlphaFoldDB" id="A0A815RGC9"/>
<dbReference type="Gene3D" id="1.10.287.70">
    <property type="match status" value="1"/>
</dbReference>
<keyword evidence="1" id="KW-1133">Transmembrane helix</keyword>
<keyword evidence="1" id="KW-0812">Transmembrane</keyword>
<dbReference type="InterPro" id="IPR013099">
    <property type="entry name" value="K_chnl_dom"/>
</dbReference>
<feature type="transmembrane region" description="Helical" evidence="1">
    <location>
        <begin position="78"/>
        <end position="98"/>
    </location>
</feature>
<accession>A0A815RGC9</accession>
<feature type="transmembrane region" description="Helical" evidence="1">
    <location>
        <begin position="254"/>
        <end position="272"/>
    </location>
</feature>
<sequence>MSIELTEVIPMSGLRSKKLINEENSVLTMKRSLVERKELHFRCRRVNDIMCIIALFGLILMIIDTECRLDQVYENNIIMIRPLISISTAFLVGLVIYYHSLDIRLYAINNHIADWRVTLKIRGIMMVICEIIICIIHPLPYVSKYLSSDNGLAWINMIMTLPMFGRLYLIARSVTLHSPLVSAASSRTIGYLNRVPMTISFILRAFLQTYPVACWSSMMIIILLITSWSMHVCEKGIWIPIHSSLSHSNSSTSSFLNATWLTIVTFTTVGYGDLVPQTYCGRGIAFLTSFFGVFASAVLIAVFISKISLNRSEQMVLDFVNRINCAREYRMNIMQIIVHSVRAWFLRRHKPNYRSTFMTLCRLHTAIQAAKVIKKQQRNAINGNESLIAILTNVFYEQKANEKNLIKLKQYSDSIHNRINRLETKLDTLLEILTRNNSNSQHSWL</sequence>
<dbReference type="Pfam" id="PF07885">
    <property type="entry name" value="Ion_trans_2"/>
    <property type="match status" value="1"/>
</dbReference>
<dbReference type="SUPFAM" id="SSF81324">
    <property type="entry name" value="Voltage-gated potassium channels"/>
    <property type="match status" value="1"/>
</dbReference>